<dbReference type="AlphaFoldDB" id="A0A429XIL8"/>
<evidence type="ECO:0000313" key="2">
    <source>
        <dbReference type="Proteomes" id="UP000279470"/>
    </source>
</evidence>
<dbReference type="Proteomes" id="UP000279470">
    <property type="component" value="Unassembled WGS sequence"/>
</dbReference>
<sequence>MHLWGWWQKISIFKEVFFGLQGDLLFIDLYMLILNNIDDFFLYEQGKLCVTENYYNDKWISSCVMRVTIGSNPKIWSDFWENSDEICERLKKRGDQAYIKEAAENYVFWPNNWVLYYKNHCKYRLLPINLGLPTKVLSYISKIANLYANEPVDGKILAFQGKPNIHEIAEYPISKYRAAPWIKKYWK</sequence>
<dbReference type="EMBL" id="RXFM01000049">
    <property type="protein sequence ID" value="RST65721.1"/>
    <property type="molecule type" value="Genomic_DNA"/>
</dbReference>
<reference evidence="2" key="1">
    <citation type="submission" date="2018-11" db="EMBL/GenBank/DDBJ databases">
        <title>Phylogenetic, genomic, and biogeographic characterization of a novel and ubiquitous marine invertebrate-associated Rickettsiales parasite, Candidatus Marinoinvertebrata rohwerii, gen. nov., sp. nov.</title>
        <authorList>
            <person name="Klinges J.G."/>
            <person name="Rosales S.M."/>
            <person name="Mcminds R."/>
            <person name="Shaver E.C."/>
            <person name="Shantz A."/>
            <person name="Peters E.C."/>
            <person name="Burkepile D.E."/>
            <person name="Silliman B.R."/>
            <person name="Vega Thurber R.L."/>
        </authorList>
    </citation>
    <scope>NUCLEOTIDE SEQUENCE [LARGE SCALE GENOMIC DNA]</scope>
    <source>
        <strain evidence="2">a_cerv_44</strain>
    </source>
</reference>
<comment type="caution">
    <text evidence="1">The sequence shown here is derived from an EMBL/GenBank/DDBJ whole genome shotgun (WGS) entry which is preliminary data.</text>
</comment>
<dbReference type="RefSeq" id="WP_126044851.1">
    <property type="nucleotide sequence ID" value="NZ_RXFM01000049.1"/>
</dbReference>
<accession>A0A429XIL8</accession>
<keyword evidence="2" id="KW-1185">Reference proteome</keyword>
<dbReference type="OrthoDB" id="564871at2"/>
<protein>
    <submittedName>
        <fullName evidence="1">Uncharacterized protein</fullName>
    </submittedName>
</protein>
<evidence type="ECO:0000313" key="1">
    <source>
        <dbReference type="EMBL" id="RST65721.1"/>
    </source>
</evidence>
<organism evidence="1 2">
    <name type="scientific">Candidatus Aquarickettsia rohweri</name>
    <dbReference type="NCBI Taxonomy" id="2602574"/>
    <lineage>
        <taxon>Bacteria</taxon>
        <taxon>Pseudomonadati</taxon>
        <taxon>Pseudomonadota</taxon>
        <taxon>Alphaproteobacteria</taxon>
        <taxon>Rickettsiales</taxon>
        <taxon>Candidatus Midichloriaceae</taxon>
        <taxon>Candidatus Aquarickettsia</taxon>
    </lineage>
</organism>
<gene>
    <name evidence="1" type="ORF">EIC27_04040</name>
</gene>
<proteinExistence type="predicted"/>
<name>A0A429XIL8_9RICK</name>